<feature type="transmembrane region" description="Helical" evidence="1">
    <location>
        <begin position="111"/>
        <end position="134"/>
    </location>
</feature>
<keyword evidence="3" id="KW-1185">Reference proteome</keyword>
<feature type="transmembrane region" description="Helical" evidence="1">
    <location>
        <begin position="32"/>
        <end position="58"/>
    </location>
</feature>
<organism evidence="2 3">
    <name type="scientific">Micromonospora siamensis</name>
    <dbReference type="NCBI Taxonomy" id="299152"/>
    <lineage>
        <taxon>Bacteria</taxon>
        <taxon>Bacillati</taxon>
        <taxon>Actinomycetota</taxon>
        <taxon>Actinomycetes</taxon>
        <taxon>Micromonosporales</taxon>
        <taxon>Micromonosporaceae</taxon>
        <taxon>Micromonospora</taxon>
    </lineage>
</organism>
<protein>
    <submittedName>
        <fullName evidence="2">Uncharacterized protein</fullName>
    </submittedName>
</protein>
<keyword evidence="1" id="KW-1133">Transmembrane helix</keyword>
<gene>
    <name evidence="2" type="ORF">GA0074704_0175</name>
</gene>
<proteinExistence type="predicted"/>
<name>A0A1C5GPS7_9ACTN</name>
<evidence type="ECO:0000256" key="1">
    <source>
        <dbReference type="SAM" id="Phobius"/>
    </source>
</evidence>
<sequence length="139" mass="14177">MAGRRPGCHSAVMTNLPAGHVATTGPPRALRVLATLVASLVVGPVLLLYGWVLALFSPEVTGGGRCPGQAGGGADNGALVWSVAASTTVAALLCFLFALVRLHRGGRWWPWLVAALVFLAVGFPVLSGLPAAAWCPPAS</sequence>
<feature type="transmembrane region" description="Helical" evidence="1">
    <location>
        <begin position="78"/>
        <end position="99"/>
    </location>
</feature>
<keyword evidence="1" id="KW-0812">Transmembrane</keyword>
<evidence type="ECO:0000313" key="3">
    <source>
        <dbReference type="Proteomes" id="UP000198210"/>
    </source>
</evidence>
<dbReference type="AlphaFoldDB" id="A0A1C5GPS7"/>
<dbReference type="Proteomes" id="UP000198210">
    <property type="component" value="Chromosome I"/>
</dbReference>
<keyword evidence="1" id="KW-0472">Membrane</keyword>
<evidence type="ECO:0000313" key="2">
    <source>
        <dbReference type="EMBL" id="SCG35111.1"/>
    </source>
</evidence>
<accession>A0A1C5GPS7</accession>
<dbReference type="EMBL" id="LT607751">
    <property type="protein sequence ID" value="SCG35111.1"/>
    <property type="molecule type" value="Genomic_DNA"/>
</dbReference>
<reference evidence="2 3" key="1">
    <citation type="submission" date="2016-06" db="EMBL/GenBank/DDBJ databases">
        <authorList>
            <person name="Kjaerup R.B."/>
            <person name="Dalgaard T.S."/>
            <person name="Juul-Madsen H.R."/>
        </authorList>
    </citation>
    <scope>NUCLEOTIDE SEQUENCE [LARGE SCALE GENOMIC DNA]</scope>
    <source>
        <strain evidence="2 3">DSM 45097</strain>
    </source>
</reference>